<dbReference type="InterPro" id="IPR004398">
    <property type="entry name" value="RNA_MeTrfase_RsmD"/>
</dbReference>
<dbReference type="InterPro" id="IPR029063">
    <property type="entry name" value="SAM-dependent_MTases_sf"/>
</dbReference>
<reference evidence="3 4" key="1">
    <citation type="submission" date="2017-06" db="EMBL/GenBank/DDBJ databases">
        <title>Draft genome of Bartonella tribocorum strain L103, isolated from a rodent in Laos.</title>
        <authorList>
            <person name="Hadjadj L."/>
            <person name="Jiyipong T."/>
            <person name="Morand S."/>
            <person name="Diene S.M."/>
            <person name="Rolain J.-M."/>
        </authorList>
    </citation>
    <scope>NUCLEOTIDE SEQUENCE [LARGE SCALE GENOMIC DNA]</scope>
    <source>
        <strain evidence="3 4">L103</strain>
    </source>
</reference>
<name>A0A2M6UTT5_9HYPH</name>
<evidence type="ECO:0000256" key="1">
    <source>
        <dbReference type="ARBA" id="ARBA00022603"/>
    </source>
</evidence>
<dbReference type="PANTHER" id="PTHR43542:SF1">
    <property type="entry name" value="METHYLTRANSFERASE"/>
    <property type="match status" value="1"/>
</dbReference>
<dbReference type="GO" id="GO:0008168">
    <property type="term" value="F:methyltransferase activity"/>
    <property type="evidence" value="ECO:0007669"/>
    <property type="project" value="UniProtKB-KW"/>
</dbReference>
<dbReference type="OrthoDB" id="9803017at2"/>
<dbReference type="GO" id="GO:0031167">
    <property type="term" value="P:rRNA methylation"/>
    <property type="evidence" value="ECO:0007669"/>
    <property type="project" value="InterPro"/>
</dbReference>
<evidence type="ECO:0000256" key="2">
    <source>
        <dbReference type="ARBA" id="ARBA00022679"/>
    </source>
</evidence>
<dbReference type="Gene3D" id="3.40.50.150">
    <property type="entry name" value="Vaccinia Virus protein VP39"/>
    <property type="match status" value="1"/>
</dbReference>
<evidence type="ECO:0000313" key="4">
    <source>
        <dbReference type="Proteomes" id="UP000229839"/>
    </source>
</evidence>
<organism evidence="3 4">
    <name type="scientific">Bartonella tribocorum</name>
    <dbReference type="NCBI Taxonomy" id="85701"/>
    <lineage>
        <taxon>Bacteria</taxon>
        <taxon>Pseudomonadati</taxon>
        <taxon>Pseudomonadota</taxon>
        <taxon>Alphaproteobacteria</taxon>
        <taxon>Hyphomicrobiales</taxon>
        <taxon>Bartonellaceae</taxon>
        <taxon>Bartonella</taxon>
    </lineage>
</organism>
<proteinExistence type="predicted"/>
<sequence length="199" mass="22471">MQKLRSDLEGHVRIIGGKFAGRVLFSPIDQSIRPTSDRTRESLFNILSSREEEFWINKRVLDLFAGTGALGIEALSRGAKAAVFVENSVEGRGLLQKNIEAFELQSIGRILRRDATKLGKIGTMLPFDVICADPPYSRCLGERAFVEALRGGWAKADTLFVLEEKKDTIIHLPDVFYLDDERFYGETAIRLYKLRSLTF</sequence>
<comment type="caution">
    <text evidence="3">The sequence shown here is derived from an EMBL/GenBank/DDBJ whole genome shotgun (WGS) entry which is preliminary data.</text>
</comment>
<keyword evidence="2 3" id="KW-0808">Transferase</keyword>
<accession>A0A2M6UTT5</accession>
<evidence type="ECO:0000313" key="3">
    <source>
        <dbReference type="EMBL" id="PIT69582.1"/>
    </source>
</evidence>
<gene>
    <name evidence="3" type="primary">rsmD</name>
    <name evidence="3" type="ORF">CER18_02500</name>
</gene>
<dbReference type="PIRSF" id="PIRSF004553">
    <property type="entry name" value="CHP00095"/>
    <property type="match status" value="1"/>
</dbReference>
<dbReference type="EMBL" id="NJGE01000004">
    <property type="protein sequence ID" value="PIT69582.1"/>
    <property type="molecule type" value="Genomic_DNA"/>
</dbReference>
<protein>
    <submittedName>
        <fullName evidence="3">16S rRNA (Guanine(966)-N(2))-methyltransferase RsmD</fullName>
    </submittedName>
</protein>
<dbReference type="PANTHER" id="PTHR43542">
    <property type="entry name" value="METHYLTRANSFERASE"/>
    <property type="match status" value="1"/>
</dbReference>
<dbReference type="NCBIfam" id="TIGR00095">
    <property type="entry name" value="16S rRNA (guanine(966)-N(2))-methyltransferase RsmD"/>
    <property type="match status" value="1"/>
</dbReference>
<dbReference type="AlphaFoldDB" id="A0A2M6UTT5"/>
<dbReference type="Pfam" id="PF03602">
    <property type="entry name" value="Cons_hypoth95"/>
    <property type="match status" value="1"/>
</dbReference>
<dbReference type="SUPFAM" id="SSF53335">
    <property type="entry name" value="S-adenosyl-L-methionine-dependent methyltransferases"/>
    <property type="match status" value="1"/>
</dbReference>
<dbReference type="Proteomes" id="UP000229839">
    <property type="component" value="Unassembled WGS sequence"/>
</dbReference>
<keyword evidence="1 3" id="KW-0489">Methyltransferase</keyword>
<dbReference type="CDD" id="cd02440">
    <property type="entry name" value="AdoMet_MTases"/>
    <property type="match status" value="1"/>
</dbReference>
<dbReference type="STRING" id="85701.BM1374166_00260"/>